<accession>A0A8K0JFV2</accession>
<proteinExistence type="predicted"/>
<name>A0A8K0JFV2_9TREE</name>
<evidence type="ECO:0000313" key="2">
    <source>
        <dbReference type="EMBL" id="KAG7527160.1"/>
    </source>
</evidence>
<feature type="region of interest" description="Disordered" evidence="1">
    <location>
        <begin position="206"/>
        <end position="261"/>
    </location>
</feature>
<feature type="region of interest" description="Disordered" evidence="1">
    <location>
        <begin position="398"/>
        <end position="508"/>
    </location>
</feature>
<gene>
    <name evidence="2" type="ORF">FFLO_07212</name>
</gene>
<evidence type="ECO:0000313" key="3">
    <source>
        <dbReference type="Proteomes" id="UP000812966"/>
    </source>
</evidence>
<evidence type="ECO:0000256" key="1">
    <source>
        <dbReference type="SAM" id="MobiDB-lite"/>
    </source>
</evidence>
<dbReference type="EMBL" id="JABELV010000546">
    <property type="protein sequence ID" value="KAG7527160.1"/>
    <property type="molecule type" value="Genomic_DNA"/>
</dbReference>
<comment type="caution">
    <text evidence="2">The sequence shown here is derived from an EMBL/GenBank/DDBJ whole genome shotgun (WGS) entry which is preliminary data.</text>
</comment>
<keyword evidence="3" id="KW-1185">Reference proteome</keyword>
<feature type="compositionally biased region" description="Basic and acidic residues" evidence="1">
    <location>
        <begin position="218"/>
        <end position="232"/>
    </location>
</feature>
<sequence length="508" mass="56688">MLTYIACGSLLRLRPRLWKNKTGGGNLFHEAVDNSNYRLPVHFRADMTPIEIAEAVYAAFRAKLGPNALKEPFLWAKLGHGTASFHPVQTCGAYVTTIADLKTFYHASSNMYVICEGWEIPEKDNPDWRMMISALHNVDYDLFAEDADEDGLRNCQGCNNPYPPAQMPRHQEVCADYMAWVNESQANASNDAMAIAPFRPVWQLPKAKNKASGSKSASIKDVKPRIEVKPEPRSPIQRPRSRKTDLKGKGRATFPTPPPEINLDDEWLYEPIVLIDDSSDEDDDIQATEAPLPPRIETPVQARPKSGNDLHGNTVEALTSASIHPKLGRRWLALQLALINAPPAPPDVVSSRQLEPETTPMQSAELDDFARELPEPTYESSLDQVFADTINHNAYLDGSQEHVQRDHSVAASQVGREEAEAEVGPIEDLPEDHGIRSPQRPPLPGPTIASPIGRRLRRRDKQEPDVLDEQSNTMGRMRKRPRQESADQVAQVTGKRTRCAPKEFSTLT</sequence>
<dbReference type="Proteomes" id="UP000812966">
    <property type="component" value="Unassembled WGS sequence"/>
</dbReference>
<feature type="compositionally biased region" description="Basic and acidic residues" evidence="1">
    <location>
        <begin position="399"/>
        <end position="408"/>
    </location>
</feature>
<protein>
    <submittedName>
        <fullName evidence="2">Uncharacterized protein</fullName>
    </submittedName>
</protein>
<dbReference type="AlphaFoldDB" id="A0A8K0JFV2"/>
<organism evidence="2 3">
    <name type="scientific">Filobasidium floriforme</name>
    <dbReference type="NCBI Taxonomy" id="5210"/>
    <lineage>
        <taxon>Eukaryota</taxon>
        <taxon>Fungi</taxon>
        <taxon>Dikarya</taxon>
        <taxon>Basidiomycota</taxon>
        <taxon>Agaricomycotina</taxon>
        <taxon>Tremellomycetes</taxon>
        <taxon>Filobasidiales</taxon>
        <taxon>Filobasidiaceae</taxon>
        <taxon>Filobasidium</taxon>
    </lineage>
</organism>
<reference evidence="2" key="1">
    <citation type="submission" date="2020-04" db="EMBL/GenBank/DDBJ databases">
        <title>Analysis of mating type loci in Filobasidium floriforme.</title>
        <authorList>
            <person name="Nowrousian M."/>
        </authorList>
    </citation>
    <scope>NUCLEOTIDE SEQUENCE</scope>
    <source>
        <strain evidence="2">CBS 6242</strain>
    </source>
</reference>